<gene>
    <name evidence="1" type="ORF">SAMN00120144_3314</name>
</gene>
<reference evidence="1 2" key="1">
    <citation type="submission" date="2017-04" db="EMBL/GenBank/DDBJ databases">
        <authorList>
            <person name="Afonso C.L."/>
            <person name="Miller P.J."/>
            <person name="Scott M.A."/>
            <person name="Spackman E."/>
            <person name="Goraichik I."/>
            <person name="Dimitrov K.M."/>
            <person name="Suarez D.L."/>
            <person name="Swayne D.E."/>
        </authorList>
    </citation>
    <scope>NUCLEOTIDE SEQUENCE [LARGE SCALE GENOMIC DNA]</scope>
    <source>
        <strain evidence="1 2">DSM 11622</strain>
    </source>
</reference>
<evidence type="ECO:0000313" key="1">
    <source>
        <dbReference type="EMBL" id="SMB92860.1"/>
    </source>
</evidence>
<keyword evidence="2" id="KW-1185">Reference proteome</keyword>
<dbReference type="EMBL" id="FWWW01000061">
    <property type="protein sequence ID" value="SMB92860.1"/>
    <property type="molecule type" value="Genomic_DNA"/>
</dbReference>
<accession>A0A1W1VI09</accession>
<organism evidence="1 2">
    <name type="scientific">Hymenobacter roseosalivarius DSM 11622</name>
    <dbReference type="NCBI Taxonomy" id="645990"/>
    <lineage>
        <taxon>Bacteria</taxon>
        <taxon>Pseudomonadati</taxon>
        <taxon>Bacteroidota</taxon>
        <taxon>Cytophagia</taxon>
        <taxon>Cytophagales</taxon>
        <taxon>Hymenobacteraceae</taxon>
        <taxon>Hymenobacter</taxon>
    </lineage>
</organism>
<evidence type="ECO:0000313" key="2">
    <source>
        <dbReference type="Proteomes" id="UP000192266"/>
    </source>
</evidence>
<name>A0A1W1VI09_9BACT</name>
<proteinExistence type="predicted"/>
<sequence length="42" mass="4456">MLLALASAVLLLRYKVNSAWLVLGGAALGFGLQGLGFIYDFL</sequence>
<dbReference type="AlphaFoldDB" id="A0A1W1VI09"/>
<protein>
    <submittedName>
        <fullName evidence="1">Chromate transporter</fullName>
    </submittedName>
</protein>
<dbReference type="Proteomes" id="UP000192266">
    <property type="component" value="Unassembled WGS sequence"/>
</dbReference>